<keyword evidence="9" id="KW-0479">Metal-binding</keyword>
<sequence>MKTGISLEEAQTLLLDLVEPAKECLVPLTRAVGRVLSQDIWSDINLPPFDKSPLDGYALQANDTIEVSSSHPVILDVIEEVRAGYTSLKQVTSGTAIKVLTGAPIPNGADVVIKFEDVNRKGNKLELFYPLKSGSNIICAGEDVGQGEIVAKKGTLLNPPLVGLLAAVGVDLVPLFSKLKIGIISTGDELIDPSDDLRSGKIYNSNFYSLSAYCSKLGAEAVSMGIVPDEKDAIVERISKALEDTDLVITTGGVSVGDYDIVPTALDHIGAETIFWKIDMKPGSPAIAAKYKNKLVIGLSGNPAAAFITFDLIVGPIIKRMMGFFQELPPRITATLADDFNKSSGQRRFLRGRLDNINGINYAKLTGKQSNGVLKSMVDCNILIDVPAGSGPLIVGQEVLAVVIDNY</sequence>
<evidence type="ECO:0000256" key="3">
    <source>
        <dbReference type="ARBA" id="ARBA00010763"/>
    </source>
</evidence>
<accession>A0ABZ3IT99</accession>
<evidence type="ECO:0000259" key="10">
    <source>
        <dbReference type="SMART" id="SM00852"/>
    </source>
</evidence>
<evidence type="ECO:0000256" key="6">
    <source>
        <dbReference type="ARBA" id="ARBA00022505"/>
    </source>
</evidence>
<dbReference type="InterPro" id="IPR036135">
    <property type="entry name" value="MoeA_linker/N_sf"/>
</dbReference>
<evidence type="ECO:0000256" key="5">
    <source>
        <dbReference type="ARBA" id="ARBA00021108"/>
    </source>
</evidence>
<proteinExistence type="inferred from homology"/>
<dbReference type="Proteomes" id="UP000216752">
    <property type="component" value="Chromosome"/>
</dbReference>
<dbReference type="NCBIfam" id="TIGR00177">
    <property type="entry name" value="molyb_syn"/>
    <property type="match status" value="1"/>
</dbReference>
<dbReference type="InterPro" id="IPR001453">
    <property type="entry name" value="MoaB/Mog_dom"/>
</dbReference>
<dbReference type="EC" id="2.10.1.1" evidence="4 9"/>
<gene>
    <name evidence="11" type="primary">moeA_6</name>
    <name evidence="11" type="ORF">SPSIL_051590</name>
</gene>
<dbReference type="Gene3D" id="2.40.340.10">
    <property type="entry name" value="MoeA, C-terminal, domain IV"/>
    <property type="match status" value="1"/>
</dbReference>
<evidence type="ECO:0000256" key="1">
    <source>
        <dbReference type="ARBA" id="ARBA00002901"/>
    </source>
</evidence>
<organism evidence="11 12">
    <name type="scientific">Sporomusa silvacetica DSM 10669</name>
    <dbReference type="NCBI Taxonomy" id="1123289"/>
    <lineage>
        <taxon>Bacteria</taxon>
        <taxon>Bacillati</taxon>
        <taxon>Bacillota</taxon>
        <taxon>Negativicutes</taxon>
        <taxon>Selenomonadales</taxon>
        <taxon>Sporomusaceae</taxon>
        <taxon>Sporomusa</taxon>
    </lineage>
</organism>
<comment type="cofactor">
    <cofactor evidence="9">
        <name>Mg(2+)</name>
        <dbReference type="ChEBI" id="CHEBI:18420"/>
    </cofactor>
</comment>
<dbReference type="Pfam" id="PF00994">
    <property type="entry name" value="MoCF_biosynth"/>
    <property type="match status" value="1"/>
</dbReference>
<keyword evidence="6 9" id="KW-0500">Molybdenum</keyword>
<dbReference type="SUPFAM" id="SSF63867">
    <property type="entry name" value="MoeA C-terminal domain-like"/>
    <property type="match status" value="1"/>
</dbReference>
<keyword evidence="7 9" id="KW-0501">Molybdenum cofactor biosynthesis</keyword>
<comment type="function">
    <text evidence="1 9">Catalyzes the insertion of molybdate into adenylated molybdopterin with the concomitant release of AMP.</text>
</comment>
<protein>
    <recommendedName>
        <fullName evidence="5 9">Molybdopterin molybdenumtransferase</fullName>
        <ecNumber evidence="4 9">2.10.1.1</ecNumber>
    </recommendedName>
</protein>
<dbReference type="SMART" id="SM00852">
    <property type="entry name" value="MoCF_biosynth"/>
    <property type="match status" value="1"/>
</dbReference>
<dbReference type="InterPro" id="IPR036425">
    <property type="entry name" value="MoaB/Mog-like_dom_sf"/>
</dbReference>
<evidence type="ECO:0000256" key="4">
    <source>
        <dbReference type="ARBA" id="ARBA00013269"/>
    </source>
</evidence>
<dbReference type="NCBIfam" id="NF045515">
    <property type="entry name" value="Glp_gephyrin"/>
    <property type="match status" value="1"/>
</dbReference>
<reference evidence="11" key="1">
    <citation type="submission" date="2024-05" db="EMBL/GenBank/DDBJ databases">
        <title>Isolation and characterization of Sporomusa carbonis sp. nov., a carboxydotrophic hydrogenogen in the genus of Sporomusa isolated from a charcoal burning pile.</title>
        <authorList>
            <person name="Boeer T."/>
            <person name="Rosenbaum F."/>
            <person name="Eysell L."/>
            <person name="Mueller V."/>
            <person name="Daniel R."/>
            <person name="Poehlein A."/>
        </authorList>
    </citation>
    <scope>NUCLEOTIDE SEQUENCE [LARGE SCALE GENOMIC DNA]</scope>
    <source>
        <strain evidence="11">DSM 10669</strain>
    </source>
</reference>
<dbReference type="Gene3D" id="2.170.190.11">
    <property type="entry name" value="Molybdopterin biosynthesis moea protein, domain 3"/>
    <property type="match status" value="1"/>
</dbReference>
<dbReference type="InterPro" id="IPR005111">
    <property type="entry name" value="MoeA_C_domain_IV"/>
</dbReference>
<keyword evidence="12" id="KW-1185">Reference proteome</keyword>
<comment type="catalytic activity">
    <reaction evidence="8">
        <text>adenylyl-molybdopterin + molybdate = Mo-molybdopterin + AMP + H(+)</text>
        <dbReference type="Rhea" id="RHEA:35047"/>
        <dbReference type="ChEBI" id="CHEBI:15378"/>
        <dbReference type="ChEBI" id="CHEBI:36264"/>
        <dbReference type="ChEBI" id="CHEBI:62727"/>
        <dbReference type="ChEBI" id="CHEBI:71302"/>
        <dbReference type="ChEBI" id="CHEBI:456215"/>
        <dbReference type="EC" id="2.10.1.1"/>
    </reaction>
</comment>
<feature type="domain" description="MoaB/Mog" evidence="10">
    <location>
        <begin position="182"/>
        <end position="320"/>
    </location>
</feature>
<evidence type="ECO:0000256" key="8">
    <source>
        <dbReference type="ARBA" id="ARBA00047317"/>
    </source>
</evidence>
<dbReference type="InterPro" id="IPR038987">
    <property type="entry name" value="MoeA-like"/>
</dbReference>
<keyword evidence="9" id="KW-0460">Magnesium</keyword>
<evidence type="ECO:0000256" key="2">
    <source>
        <dbReference type="ARBA" id="ARBA00005046"/>
    </source>
</evidence>
<dbReference type="PANTHER" id="PTHR10192:SF5">
    <property type="entry name" value="GEPHYRIN"/>
    <property type="match status" value="1"/>
</dbReference>
<evidence type="ECO:0000256" key="9">
    <source>
        <dbReference type="RuleBase" id="RU365090"/>
    </source>
</evidence>
<dbReference type="GO" id="GO:0061599">
    <property type="term" value="F:molybdopterin molybdotransferase activity"/>
    <property type="evidence" value="ECO:0007669"/>
    <property type="project" value="UniProtKB-EC"/>
</dbReference>
<evidence type="ECO:0000313" key="12">
    <source>
        <dbReference type="Proteomes" id="UP000216752"/>
    </source>
</evidence>
<dbReference type="CDD" id="cd00887">
    <property type="entry name" value="MoeA"/>
    <property type="match status" value="1"/>
</dbReference>
<comment type="pathway">
    <text evidence="2 9">Cofactor biosynthesis; molybdopterin biosynthesis.</text>
</comment>
<name>A0ABZ3IT99_9FIRM</name>
<dbReference type="SUPFAM" id="SSF53218">
    <property type="entry name" value="Molybdenum cofactor biosynthesis proteins"/>
    <property type="match status" value="1"/>
</dbReference>
<dbReference type="Gene3D" id="3.90.105.10">
    <property type="entry name" value="Molybdopterin biosynthesis moea protein, domain 2"/>
    <property type="match status" value="1"/>
</dbReference>
<dbReference type="RefSeq" id="WP_094604358.1">
    <property type="nucleotide sequence ID" value="NZ_CP155573.1"/>
</dbReference>
<dbReference type="InterPro" id="IPR036688">
    <property type="entry name" value="MoeA_C_domain_IV_sf"/>
</dbReference>
<keyword evidence="9 11" id="KW-0808">Transferase</keyword>
<dbReference type="Gene3D" id="3.40.980.10">
    <property type="entry name" value="MoaB/Mog-like domain"/>
    <property type="match status" value="1"/>
</dbReference>
<dbReference type="Pfam" id="PF03453">
    <property type="entry name" value="MoeA_N"/>
    <property type="match status" value="1"/>
</dbReference>
<dbReference type="InterPro" id="IPR005110">
    <property type="entry name" value="MoeA_linker/N"/>
</dbReference>
<dbReference type="Pfam" id="PF03454">
    <property type="entry name" value="MoeA_C"/>
    <property type="match status" value="1"/>
</dbReference>
<dbReference type="EMBL" id="CP155573">
    <property type="protein sequence ID" value="XFO68931.1"/>
    <property type="molecule type" value="Genomic_DNA"/>
</dbReference>
<dbReference type="PANTHER" id="PTHR10192">
    <property type="entry name" value="MOLYBDOPTERIN BIOSYNTHESIS PROTEIN"/>
    <property type="match status" value="1"/>
</dbReference>
<evidence type="ECO:0000256" key="7">
    <source>
        <dbReference type="ARBA" id="ARBA00023150"/>
    </source>
</evidence>
<dbReference type="SUPFAM" id="SSF63882">
    <property type="entry name" value="MoeA N-terminal region -like"/>
    <property type="match status" value="1"/>
</dbReference>
<comment type="similarity">
    <text evidence="3 9">Belongs to the MoeA family.</text>
</comment>
<evidence type="ECO:0000313" key="11">
    <source>
        <dbReference type="EMBL" id="XFO68931.1"/>
    </source>
</evidence>